<gene>
    <name evidence="1" type="ordered locus">DKAM_0917</name>
</gene>
<dbReference type="Proteomes" id="UP000006903">
    <property type="component" value="Chromosome"/>
</dbReference>
<proteinExistence type="predicted"/>
<protein>
    <submittedName>
        <fullName evidence="1">Uncharacterized protein</fullName>
    </submittedName>
</protein>
<sequence length="135" mass="15206">MEVYLELRGNRWIRVTGRLKQVVVSKGRKSLRYVLVGETVDKPPSIKGWYSMKVPAGGLNKLILKLIEENTGHIVVFGRSEDGEYVAKTESMEALELVRKTIREVLVAKGRTMQRDYGLGEESLKQSNVVGKEEG</sequence>
<dbReference type="eggNOG" id="arCOG08860">
    <property type="taxonomic scope" value="Archaea"/>
</dbReference>
<evidence type="ECO:0000313" key="1">
    <source>
        <dbReference type="EMBL" id="ACL11243.1"/>
    </source>
</evidence>
<evidence type="ECO:0000313" key="2">
    <source>
        <dbReference type="Proteomes" id="UP000006903"/>
    </source>
</evidence>
<organism evidence="1 2">
    <name type="scientific">Desulfurococcus amylolyticus (strain DSM 18924 / JCM 16383 / VKM B-2413 / 1221n)</name>
    <name type="common">Desulfurococcus kamchatkensis</name>
    <dbReference type="NCBI Taxonomy" id="490899"/>
    <lineage>
        <taxon>Archaea</taxon>
        <taxon>Thermoproteota</taxon>
        <taxon>Thermoprotei</taxon>
        <taxon>Desulfurococcales</taxon>
        <taxon>Desulfurococcaceae</taxon>
        <taxon>Desulfurococcus</taxon>
    </lineage>
</organism>
<dbReference type="RefSeq" id="WP_012608584.1">
    <property type="nucleotide sequence ID" value="NC_011766.1"/>
</dbReference>
<name>B8D562_DESA1</name>
<dbReference type="AlphaFoldDB" id="B8D562"/>
<dbReference type="HOGENOM" id="CLU_1965453_0_0_2"/>
<dbReference type="KEGG" id="dka:DKAM_0917"/>
<reference evidence="1 2" key="1">
    <citation type="journal article" date="2009" name="J. Bacteriol.">
        <title>Complete genome sequence of the anaerobic, protein-degrading hyperthermophilic crenarchaeon Desulfurococcus kamchatkensis.</title>
        <authorList>
            <person name="Ravin N.V."/>
            <person name="Mardanov A.V."/>
            <person name="Beletsky A.V."/>
            <person name="Kublanov I.V."/>
            <person name="Kolganova T.V."/>
            <person name="Lebedinsky A.V."/>
            <person name="Chernyh N.A."/>
            <person name="Bonch-Osmolovskaya E.A."/>
            <person name="Skryabin K.G."/>
        </authorList>
    </citation>
    <scope>NUCLEOTIDE SEQUENCE [LARGE SCALE GENOMIC DNA]</scope>
    <source>
        <strain evidence="2">DSM 18924 / JCM 16383 / VKM B-2413 / 1221n</strain>
    </source>
</reference>
<dbReference type="EMBL" id="CP001140">
    <property type="protein sequence ID" value="ACL11243.1"/>
    <property type="molecule type" value="Genomic_DNA"/>
</dbReference>
<dbReference type="GeneID" id="7171048"/>
<accession>B8D562</accession>